<evidence type="ECO:0000256" key="3">
    <source>
        <dbReference type="ARBA" id="ARBA00022679"/>
    </source>
</evidence>
<keyword evidence="16" id="KW-1185">Reference proteome</keyword>
<keyword evidence="7" id="KW-0443">Lipid metabolism</keyword>
<dbReference type="GO" id="GO:0010124">
    <property type="term" value="P:phenylacetate catabolic process"/>
    <property type="evidence" value="ECO:0007669"/>
    <property type="project" value="TreeGrafter"/>
</dbReference>
<evidence type="ECO:0000256" key="2">
    <source>
        <dbReference type="ARBA" id="ARBA00010982"/>
    </source>
</evidence>
<dbReference type="Proteomes" id="UP000676996">
    <property type="component" value="Unassembled WGS sequence"/>
</dbReference>
<evidence type="ECO:0000256" key="6">
    <source>
        <dbReference type="ARBA" id="ARBA00022946"/>
    </source>
</evidence>
<reference evidence="15" key="1">
    <citation type="submission" date="2021-04" db="EMBL/GenBank/DDBJ databases">
        <title>Ouciella asimina sp. nov., isolated from the surface seawater in the hydrothermal field of Okinawa Trough.</title>
        <authorList>
            <person name="Shuang W."/>
        </authorList>
    </citation>
    <scope>NUCLEOTIDE SEQUENCE</scope>
    <source>
        <strain evidence="15">LXI357</strain>
    </source>
</reference>
<dbReference type="Gene3D" id="3.40.47.10">
    <property type="match status" value="1"/>
</dbReference>
<evidence type="ECO:0000256" key="11">
    <source>
        <dbReference type="PIRSR" id="PIRSR000429-1"/>
    </source>
</evidence>
<dbReference type="GO" id="GO:0006635">
    <property type="term" value="P:fatty acid beta-oxidation"/>
    <property type="evidence" value="ECO:0007669"/>
    <property type="project" value="TreeGrafter"/>
</dbReference>
<evidence type="ECO:0000256" key="12">
    <source>
        <dbReference type="RuleBase" id="RU003557"/>
    </source>
</evidence>
<evidence type="ECO:0000256" key="9">
    <source>
        <dbReference type="ARBA" id="ARBA00023315"/>
    </source>
</evidence>
<dbReference type="PANTHER" id="PTHR43853">
    <property type="entry name" value="3-KETOACYL-COA THIOLASE, PEROXISOMAL"/>
    <property type="match status" value="1"/>
</dbReference>
<evidence type="ECO:0000256" key="1">
    <source>
        <dbReference type="ARBA" id="ARBA00004275"/>
    </source>
</evidence>
<dbReference type="Pfam" id="PF00108">
    <property type="entry name" value="Thiolase_N"/>
    <property type="match status" value="1"/>
</dbReference>
<dbReference type="CDD" id="cd00751">
    <property type="entry name" value="thiolase"/>
    <property type="match status" value="1"/>
</dbReference>
<evidence type="ECO:0000256" key="5">
    <source>
        <dbReference type="ARBA" id="ARBA00022832"/>
    </source>
</evidence>
<dbReference type="PROSITE" id="PS00737">
    <property type="entry name" value="THIOLASE_2"/>
    <property type="match status" value="1"/>
</dbReference>
<dbReference type="Pfam" id="PF02803">
    <property type="entry name" value="Thiolase_C"/>
    <property type="match status" value="1"/>
</dbReference>
<dbReference type="EC" id="2.3.1.16" evidence="15"/>
<comment type="caution">
    <text evidence="15">The sequence shown here is derived from an EMBL/GenBank/DDBJ whole genome shotgun (WGS) entry which is preliminary data.</text>
</comment>
<dbReference type="AlphaFoldDB" id="A0A8T4IJ46"/>
<name>A0A8T4IJ46_9SPHN</name>
<comment type="pathway">
    <text evidence="10">Metabolic intermediate biosynthesis; (R)-mevalonate biosynthesis; (R)-mevalonate from acetyl-CoA: step 1/3.</text>
</comment>
<dbReference type="InterPro" id="IPR050215">
    <property type="entry name" value="Thiolase-like_sf_Thiolase"/>
</dbReference>
<accession>A0A8T4IJ46</accession>
<evidence type="ECO:0000313" key="15">
    <source>
        <dbReference type="EMBL" id="MBR0552339.1"/>
    </source>
</evidence>
<feature type="active site" description="Proton acceptor" evidence="11">
    <location>
        <position position="378"/>
    </location>
</feature>
<feature type="domain" description="Thiolase C-terminal" evidence="14">
    <location>
        <begin position="269"/>
        <end position="390"/>
    </location>
</feature>
<dbReference type="PIRSF" id="PIRSF000429">
    <property type="entry name" value="Ac-CoA_Ac_transf"/>
    <property type="match status" value="1"/>
</dbReference>
<keyword evidence="4" id="KW-0583">PHB biosynthesis</keyword>
<dbReference type="GO" id="GO:0042619">
    <property type="term" value="P:poly-hydroxybutyrate biosynthetic process"/>
    <property type="evidence" value="ECO:0007669"/>
    <property type="project" value="UniProtKB-KW"/>
</dbReference>
<dbReference type="InterPro" id="IPR016039">
    <property type="entry name" value="Thiolase-like"/>
</dbReference>
<organism evidence="15 16">
    <name type="scientific">Stakelama marina</name>
    <dbReference type="NCBI Taxonomy" id="2826939"/>
    <lineage>
        <taxon>Bacteria</taxon>
        <taxon>Pseudomonadati</taxon>
        <taxon>Pseudomonadota</taxon>
        <taxon>Alphaproteobacteria</taxon>
        <taxon>Sphingomonadales</taxon>
        <taxon>Sphingomonadaceae</taxon>
        <taxon>Stakelama</taxon>
    </lineage>
</organism>
<keyword evidence="9 12" id="KW-0012">Acyltransferase</keyword>
<feature type="domain" description="Thiolase N-terminal" evidence="13">
    <location>
        <begin position="5"/>
        <end position="261"/>
    </location>
</feature>
<gene>
    <name evidence="15" type="ORF">J7S20_07465</name>
</gene>
<dbReference type="SUPFAM" id="SSF53901">
    <property type="entry name" value="Thiolase-like"/>
    <property type="match status" value="2"/>
</dbReference>
<evidence type="ECO:0000256" key="4">
    <source>
        <dbReference type="ARBA" id="ARBA00022752"/>
    </source>
</evidence>
<comment type="similarity">
    <text evidence="2 12">Belongs to the thiolase-like superfamily. Thiolase family.</text>
</comment>
<comment type="subcellular location">
    <subcellularLocation>
        <location evidence="1">Peroxisome</location>
    </subcellularLocation>
</comment>
<keyword evidence="3 12" id="KW-0808">Transferase</keyword>
<dbReference type="InterPro" id="IPR020613">
    <property type="entry name" value="Thiolase_CS"/>
</dbReference>
<evidence type="ECO:0000256" key="10">
    <source>
        <dbReference type="ARBA" id="ARBA00037924"/>
    </source>
</evidence>
<protein>
    <submittedName>
        <fullName evidence="15">Acetyl-CoA C-acyltransferase</fullName>
        <ecNumber evidence="15">2.3.1.16</ecNumber>
    </submittedName>
</protein>
<proteinExistence type="inferred from homology"/>
<evidence type="ECO:0000259" key="14">
    <source>
        <dbReference type="Pfam" id="PF02803"/>
    </source>
</evidence>
<dbReference type="InterPro" id="IPR002155">
    <property type="entry name" value="Thiolase"/>
</dbReference>
<evidence type="ECO:0000256" key="8">
    <source>
        <dbReference type="ARBA" id="ARBA00023140"/>
    </source>
</evidence>
<dbReference type="InterPro" id="IPR020617">
    <property type="entry name" value="Thiolase_C"/>
</dbReference>
<keyword evidence="8" id="KW-0576">Peroxisome</keyword>
<keyword evidence="5" id="KW-0276">Fatty acid metabolism</keyword>
<evidence type="ECO:0000259" key="13">
    <source>
        <dbReference type="Pfam" id="PF00108"/>
    </source>
</evidence>
<feature type="active site" description="Proton acceptor" evidence="11">
    <location>
        <position position="348"/>
    </location>
</feature>
<dbReference type="InterPro" id="IPR020616">
    <property type="entry name" value="Thiolase_N"/>
</dbReference>
<evidence type="ECO:0000313" key="16">
    <source>
        <dbReference type="Proteomes" id="UP000676996"/>
    </source>
</evidence>
<dbReference type="NCBIfam" id="TIGR01930">
    <property type="entry name" value="AcCoA-C-Actrans"/>
    <property type="match status" value="1"/>
</dbReference>
<evidence type="ECO:0000256" key="7">
    <source>
        <dbReference type="ARBA" id="ARBA00023098"/>
    </source>
</evidence>
<dbReference type="GO" id="GO:0005737">
    <property type="term" value="C:cytoplasm"/>
    <property type="evidence" value="ECO:0007669"/>
    <property type="project" value="UniProtKB-ARBA"/>
</dbReference>
<dbReference type="EMBL" id="JAGRQC010000002">
    <property type="protein sequence ID" value="MBR0552339.1"/>
    <property type="molecule type" value="Genomic_DNA"/>
</dbReference>
<dbReference type="RefSeq" id="WP_284053622.1">
    <property type="nucleotide sequence ID" value="NZ_JAGRQC010000002.1"/>
</dbReference>
<sequence length="392" mass="41402">MRSAVIVSTARTPIGRAYRGAFNALPAQTLASHSIKAAVERAGIDGDEVQDVVFGAALQQGHQAGNIARQALLRAGLPVSVAGMSVDRQCASGLMAIATAAKEIMVDNMDVAIGGGVESISLVQTPQMRVAPDPELLAMHNDMYMPMLQTAEVVAKRYGISRERMDEYALQSQQRTAAAQEAGKFDDEIIPVTATMNVTNKETKEVSQKEVTLSKDEGNRPGTNIEGLQALQPVVGPEGTITAGNASQLSDGSSASVLMEEKVAEQKGLTPLGRYVGMAVAGTKPDEMGIGPIYAIPKLLDRFNLKMDDIGLWELNEAFAVQVLYCQDKLGIPNELMNVNGGAISVGHPYGMSGARMTGHALIEGKRRGAKYVVVTMCVGGGMGAAGLFEVL</sequence>
<dbReference type="GO" id="GO:0003988">
    <property type="term" value="F:acetyl-CoA C-acyltransferase activity"/>
    <property type="evidence" value="ECO:0007669"/>
    <property type="project" value="UniProtKB-EC"/>
</dbReference>
<dbReference type="FunFam" id="3.40.47.10:FF:000010">
    <property type="entry name" value="Acetyl-CoA acetyltransferase (Thiolase)"/>
    <property type="match status" value="1"/>
</dbReference>
<dbReference type="PANTHER" id="PTHR43853:SF8">
    <property type="entry name" value="3-KETOACYL-COA THIOLASE, PEROXISOMAL"/>
    <property type="match status" value="1"/>
</dbReference>
<keyword evidence="6" id="KW-0809">Transit peptide</keyword>
<feature type="active site" description="Acyl-thioester intermediate" evidence="11">
    <location>
        <position position="90"/>
    </location>
</feature>